<dbReference type="Proteomes" id="UP000190460">
    <property type="component" value="Unassembled WGS sequence"/>
</dbReference>
<dbReference type="RefSeq" id="WP_143594381.1">
    <property type="nucleotide sequence ID" value="NZ_FUYB01000019.1"/>
</dbReference>
<dbReference type="AlphaFoldDB" id="A0A1T4XKJ0"/>
<feature type="signal peptide" evidence="1">
    <location>
        <begin position="1"/>
        <end position="24"/>
    </location>
</feature>
<dbReference type="Gene3D" id="3.10.350.10">
    <property type="entry name" value="LysM domain"/>
    <property type="match status" value="1"/>
</dbReference>
<dbReference type="GO" id="GO:0008932">
    <property type="term" value="F:lytic endotransglycosylase activity"/>
    <property type="evidence" value="ECO:0007669"/>
    <property type="project" value="TreeGrafter"/>
</dbReference>
<organism evidence="3 4">
    <name type="scientific">Thiothrix eikelboomii</name>
    <dbReference type="NCBI Taxonomy" id="92487"/>
    <lineage>
        <taxon>Bacteria</taxon>
        <taxon>Pseudomonadati</taxon>
        <taxon>Pseudomonadota</taxon>
        <taxon>Gammaproteobacteria</taxon>
        <taxon>Thiotrichales</taxon>
        <taxon>Thiotrichaceae</taxon>
        <taxon>Thiothrix</taxon>
    </lineage>
</organism>
<dbReference type="EMBL" id="FUYB01000019">
    <property type="protein sequence ID" value="SKA90060.1"/>
    <property type="molecule type" value="Genomic_DNA"/>
</dbReference>
<evidence type="ECO:0000259" key="2">
    <source>
        <dbReference type="PROSITE" id="PS51782"/>
    </source>
</evidence>
<dbReference type="CDD" id="cd00118">
    <property type="entry name" value="LysM"/>
    <property type="match status" value="1"/>
</dbReference>
<name>A0A1T4XKJ0_9GAMM</name>
<dbReference type="SUPFAM" id="SSF54106">
    <property type="entry name" value="LysM domain"/>
    <property type="match status" value="1"/>
</dbReference>
<reference evidence="3 4" key="1">
    <citation type="submission" date="2017-02" db="EMBL/GenBank/DDBJ databases">
        <authorList>
            <person name="Peterson S.W."/>
        </authorList>
    </citation>
    <scope>NUCLEOTIDE SEQUENCE [LARGE SCALE GENOMIC DNA]</scope>
    <source>
        <strain evidence="3 4">ATCC 49788</strain>
    </source>
</reference>
<protein>
    <submittedName>
        <fullName evidence="3">LysM domain-containing protein</fullName>
    </submittedName>
</protein>
<dbReference type="PANTHER" id="PTHR33734">
    <property type="entry name" value="LYSM DOMAIN-CONTAINING GPI-ANCHORED PROTEIN 2"/>
    <property type="match status" value="1"/>
</dbReference>
<feature type="domain" description="LysM" evidence="2">
    <location>
        <begin position="94"/>
        <end position="140"/>
    </location>
</feature>
<dbReference type="InterPro" id="IPR036779">
    <property type="entry name" value="LysM_dom_sf"/>
</dbReference>
<dbReference type="OrthoDB" id="5625955at2"/>
<proteinExistence type="predicted"/>
<dbReference type="Pfam" id="PF01476">
    <property type="entry name" value="LysM"/>
    <property type="match status" value="1"/>
</dbReference>
<keyword evidence="1" id="KW-0732">Signal</keyword>
<accession>A0A1T4XKJ0</accession>
<dbReference type="STRING" id="92487.SAMN02745130_03089"/>
<evidence type="ECO:0000256" key="1">
    <source>
        <dbReference type="SAM" id="SignalP"/>
    </source>
</evidence>
<gene>
    <name evidence="3" type="ORF">SAMN02745130_03089</name>
</gene>
<evidence type="ECO:0000313" key="3">
    <source>
        <dbReference type="EMBL" id="SKA90060.1"/>
    </source>
</evidence>
<dbReference type="PANTHER" id="PTHR33734:SF22">
    <property type="entry name" value="MEMBRANE-BOUND LYTIC MUREIN TRANSGLYCOSYLASE D"/>
    <property type="match status" value="1"/>
</dbReference>
<dbReference type="PROSITE" id="PS51782">
    <property type="entry name" value="LYSM"/>
    <property type="match status" value="1"/>
</dbReference>
<dbReference type="InterPro" id="IPR018392">
    <property type="entry name" value="LysM"/>
</dbReference>
<feature type="chain" id="PRO_5012346095" evidence="1">
    <location>
        <begin position="25"/>
        <end position="141"/>
    </location>
</feature>
<keyword evidence="4" id="KW-1185">Reference proteome</keyword>
<sequence>MKIRHLLAGIVALTVTAMAGTSLADGRSSTYIDHPITNIPHHSQPRVSASISVVSSDDLGHRPAIRVVNRSHSYYSNKFEQRWGKSWKKKAHYKVVVVKPGDSLSKIAARYGTTVKRLMKLNNISAYEANHIEIGQMLRVA</sequence>
<dbReference type="SMART" id="SM00257">
    <property type="entry name" value="LysM"/>
    <property type="match status" value="1"/>
</dbReference>
<evidence type="ECO:0000313" key="4">
    <source>
        <dbReference type="Proteomes" id="UP000190460"/>
    </source>
</evidence>